<keyword evidence="3" id="KW-1185">Reference proteome</keyword>
<keyword evidence="1" id="KW-0472">Membrane</keyword>
<evidence type="ECO:0000313" key="2">
    <source>
        <dbReference type="EMBL" id="AEM20709.1"/>
    </source>
</evidence>
<accession>G0EP35</accession>
<dbReference type="AlphaFoldDB" id="G0EP35"/>
<organism evidence="2 3">
    <name type="scientific">Brachyspira intermedia (strain ATCC 51140 / PWS/A)</name>
    <name type="common">Serpulina intermedia</name>
    <dbReference type="NCBI Taxonomy" id="1045858"/>
    <lineage>
        <taxon>Bacteria</taxon>
        <taxon>Pseudomonadati</taxon>
        <taxon>Spirochaetota</taxon>
        <taxon>Spirochaetia</taxon>
        <taxon>Brachyspirales</taxon>
        <taxon>Brachyspiraceae</taxon>
        <taxon>Brachyspira</taxon>
    </lineage>
</organism>
<keyword evidence="1" id="KW-1133">Transmembrane helix</keyword>
<proteinExistence type="predicted"/>
<dbReference type="HOGENOM" id="CLU_1253948_0_0_12"/>
<name>G0EP35_BRAIP</name>
<dbReference type="RefSeq" id="WP_014486562.1">
    <property type="nucleotide sequence ID" value="NC_017243.1"/>
</dbReference>
<keyword evidence="1" id="KW-0812">Transmembrane</keyword>
<feature type="transmembrane region" description="Helical" evidence="1">
    <location>
        <begin position="7"/>
        <end position="25"/>
    </location>
</feature>
<sequence length="220" mass="25196">MKNNKSFIIIIIFAALGAYLGTSFYKSNNNNPKDKVNSKNEIIGIWKNKNTGFVYNYQNETLIISDNNDDIFLILKYMITNSSLIGIDSNNDFYSNAMLISKNKNKLALINDEGKVIYDKVNSEELKYNIVKNEKEVVGLWVNELESISYGYSFFDDGSVVMLIGSKPVNTVFKYYISNDIFYTVKDNKAHTEGFPLILLKNQLYMFGDAKKPLIKMMDN</sequence>
<reference evidence="2 3" key="1">
    <citation type="journal article" date="2011" name="BMC Genomics">
        <title>Complete genome sequence of Brachyspira intermedia reveals unique genomic features in Brachyspira species and phage-mediated horizontal gene transfer.</title>
        <authorList>
            <person name="Hafstrom T."/>
            <person name="Jansson D.S."/>
            <person name="Segerman B."/>
        </authorList>
    </citation>
    <scope>NUCLEOTIDE SEQUENCE [LARGE SCALE GENOMIC DNA]</scope>
    <source>
        <strain evidence="3">ATCC 51140 / PWS/A</strain>
    </source>
</reference>
<evidence type="ECO:0000313" key="3">
    <source>
        <dbReference type="Proteomes" id="UP000008522"/>
    </source>
</evidence>
<dbReference type="KEGG" id="bip:Bint_0073"/>
<protein>
    <submittedName>
        <fullName evidence="2">Uncharacterized protein</fullName>
    </submittedName>
</protein>
<dbReference type="OrthoDB" id="9819589at2"/>
<dbReference type="EMBL" id="CP002874">
    <property type="protein sequence ID" value="AEM20709.1"/>
    <property type="molecule type" value="Genomic_DNA"/>
</dbReference>
<gene>
    <name evidence="2" type="ordered locus">Bint_0073</name>
</gene>
<dbReference type="Proteomes" id="UP000008522">
    <property type="component" value="Chromosome"/>
</dbReference>
<dbReference type="PATRIC" id="fig|1045858.4.peg.73"/>
<dbReference type="GeneID" id="44968638"/>
<evidence type="ECO:0000256" key="1">
    <source>
        <dbReference type="SAM" id="Phobius"/>
    </source>
</evidence>